<dbReference type="HOGENOM" id="CLU_1029759_0_0_4"/>
<dbReference type="eggNOG" id="ENOG5031663">
    <property type="taxonomic scope" value="Bacteria"/>
</dbReference>
<evidence type="ECO:0000256" key="1">
    <source>
        <dbReference type="SAM" id="Phobius"/>
    </source>
</evidence>
<dbReference type="KEGG" id="jag:GJA_2014"/>
<evidence type="ECO:0000313" key="3">
    <source>
        <dbReference type="Proteomes" id="UP000027604"/>
    </source>
</evidence>
<organism evidence="2 3">
    <name type="scientific">Janthinobacterium agaricidamnosum NBRC 102515 = DSM 9628</name>
    <dbReference type="NCBI Taxonomy" id="1349767"/>
    <lineage>
        <taxon>Bacteria</taxon>
        <taxon>Pseudomonadati</taxon>
        <taxon>Pseudomonadota</taxon>
        <taxon>Betaproteobacteria</taxon>
        <taxon>Burkholderiales</taxon>
        <taxon>Oxalobacteraceae</taxon>
        <taxon>Janthinobacterium</taxon>
    </lineage>
</organism>
<accession>W0V4X5</accession>
<dbReference type="AlphaFoldDB" id="W0V4X5"/>
<dbReference type="STRING" id="1349767.GJA_2014"/>
<dbReference type="Proteomes" id="UP000027604">
    <property type="component" value="Chromosome I"/>
</dbReference>
<keyword evidence="3" id="KW-1185">Reference proteome</keyword>
<sequence length="220" mass="25813">MANDASPNTDLGKNPIAIFLLILLILSFILIFIPKIYKWNWETKYFGVGIFEIGSISLFGITPTLCLLVYSDLSLKSRTAIFLIYTLQIFFWCKRFSKFYKKIYENPDLRKKIYVEEDDANYYMQKGDRWLIDKKFKFKQLPSNLYFLLSIFFAIAIIPFSHDIIKITKLPFIYTFCAIAALPISLLGCGLITRSWLIFYYYPKKIKAKNKKPVYVDMNG</sequence>
<gene>
    <name evidence="2" type="ORF">GJA_2014</name>
</gene>
<evidence type="ECO:0000313" key="2">
    <source>
        <dbReference type="EMBL" id="CDG82650.1"/>
    </source>
</evidence>
<feature type="transmembrane region" description="Helical" evidence="1">
    <location>
        <begin position="16"/>
        <end position="33"/>
    </location>
</feature>
<keyword evidence="1" id="KW-0812">Transmembrane</keyword>
<name>W0V4X5_9BURK</name>
<feature type="transmembrane region" description="Helical" evidence="1">
    <location>
        <begin position="173"/>
        <end position="202"/>
    </location>
</feature>
<proteinExistence type="predicted"/>
<feature type="transmembrane region" description="Helical" evidence="1">
    <location>
        <begin position="45"/>
        <end position="70"/>
    </location>
</feature>
<feature type="transmembrane region" description="Helical" evidence="1">
    <location>
        <begin position="76"/>
        <end position="93"/>
    </location>
</feature>
<keyword evidence="1" id="KW-0472">Membrane</keyword>
<keyword evidence="1" id="KW-1133">Transmembrane helix</keyword>
<reference evidence="2 3" key="1">
    <citation type="journal article" date="2015" name="Genome Announc.">
        <title>Genome Sequence of Mushroom Soft-Rot Pathogen Janthinobacterium agaricidamnosum.</title>
        <authorList>
            <person name="Graupner K."/>
            <person name="Lackner G."/>
            <person name="Hertweck C."/>
        </authorList>
    </citation>
    <scope>NUCLEOTIDE SEQUENCE [LARGE SCALE GENOMIC DNA]</scope>
    <source>
        <strain evidence="3">NBRC 102515 / DSM 9628</strain>
    </source>
</reference>
<protein>
    <submittedName>
        <fullName evidence="2">Putative membrane protein</fullName>
    </submittedName>
</protein>
<feature type="transmembrane region" description="Helical" evidence="1">
    <location>
        <begin position="144"/>
        <end position="161"/>
    </location>
</feature>
<dbReference type="EMBL" id="HG322949">
    <property type="protein sequence ID" value="CDG82650.1"/>
    <property type="molecule type" value="Genomic_DNA"/>
</dbReference>